<dbReference type="EMBL" id="MYFO01000009">
    <property type="protein sequence ID" value="TFE88653.1"/>
    <property type="molecule type" value="Genomic_DNA"/>
</dbReference>
<dbReference type="PANTHER" id="PTHR37296:SF1">
    <property type="entry name" value="CONSERVED VIRULENCE FACTOR B"/>
    <property type="match status" value="1"/>
</dbReference>
<dbReference type="AlphaFoldDB" id="A0A4Y8Q439"/>
<dbReference type="GO" id="GO:0003676">
    <property type="term" value="F:nucleic acid binding"/>
    <property type="evidence" value="ECO:0007669"/>
    <property type="project" value="InterPro"/>
</dbReference>
<comment type="similarity">
    <text evidence="1">Belongs to the CvfB family.</text>
</comment>
<dbReference type="InterPro" id="IPR014464">
    <property type="entry name" value="CvfB_fam"/>
</dbReference>
<dbReference type="Pfam" id="PF21543">
    <property type="entry name" value="CvfB_2nd"/>
    <property type="match status" value="1"/>
</dbReference>
<feature type="domain" description="S1 motif" evidence="2">
    <location>
        <begin position="154"/>
        <end position="220"/>
    </location>
</feature>
<reference evidence="3 4" key="1">
    <citation type="submission" date="2017-03" db="EMBL/GenBank/DDBJ databases">
        <title>Isolation of Levoglucosan Utilizing Bacteria.</title>
        <authorList>
            <person name="Arya A.S."/>
        </authorList>
    </citation>
    <scope>NUCLEOTIDE SEQUENCE [LARGE SCALE GENOMIC DNA]</scope>
    <source>
        <strain evidence="3 4">MEC069</strain>
    </source>
</reference>
<organism evidence="3 4">
    <name type="scientific">Paenibacillus athensensis</name>
    <dbReference type="NCBI Taxonomy" id="1967502"/>
    <lineage>
        <taxon>Bacteria</taxon>
        <taxon>Bacillati</taxon>
        <taxon>Bacillota</taxon>
        <taxon>Bacilli</taxon>
        <taxon>Bacillales</taxon>
        <taxon>Paenibacillaceae</taxon>
        <taxon>Paenibacillus</taxon>
    </lineage>
</organism>
<dbReference type="Pfam" id="PF13509">
    <property type="entry name" value="S1_2"/>
    <property type="match status" value="1"/>
</dbReference>
<name>A0A4Y8Q439_9BACL</name>
<dbReference type="Pfam" id="PF21191">
    <property type="entry name" value="CvfB_1st"/>
    <property type="match status" value="1"/>
</dbReference>
<dbReference type="InterPro" id="IPR039566">
    <property type="entry name" value="CvfB_S1_st"/>
</dbReference>
<dbReference type="Gene3D" id="1.10.10.10">
    <property type="entry name" value="Winged helix-like DNA-binding domain superfamily/Winged helix DNA-binding domain"/>
    <property type="match status" value="1"/>
</dbReference>
<protein>
    <submittedName>
        <fullName evidence="3">RNA-binding protein</fullName>
    </submittedName>
</protein>
<dbReference type="PANTHER" id="PTHR37296">
    <property type="entry name" value="CONSERVED VIRULENCE FACTOR B"/>
    <property type="match status" value="1"/>
</dbReference>
<evidence type="ECO:0000256" key="1">
    <source>
        <dbReference type="PIRNR" id="PIRNR012524"/>
    </source>
</evidence>
<keyword evidence="4" id="KW-1185">Reference proteome</keyword>
<dbReference type="InterPro" id="IPR040764">
    <property type="entry name" value="CvfB_WH"/>
</dbReference>
<comment type="caution">
    <text evidence="3">The sequence shown here is derived from an EMBL/GenBank/DDBJ whole genome shotgun (WGS) entry which is preliminary data.</text>
</comment>
<dbReference type="OrthoDB" id="9801597at2"/>
<dbReference type="InterPro" id="IPR048588">
    <property type="entry name" value="CvfB_S1_2nd"/>
</dbReference>
<evidence type="ECO:0000259" key="2">
    <source>
        <dbReference type="PROSITE" id="PS50126"/>
    </source>
</evidence>
<dbReference type="SMART" id="SM00316">
    <property type="entry name" value="S1"/>
    <property type="match status" value="3"/>
</dbReference>
<dbReference type="InterPro" id="IPR003029">
    <property type="entry name" value="S1_domain"/>
</dbReference>
<dbReference type="InterPro" id="IPR012340">
    <property type="entry name" value="NA-bd_OB-fold"/>
</dbReference>
<dbReference type="PROSITE" id="PS50126">
    <property type="entry name" value="S1"/>
    <property type="match status" value="1"/>
</dbReference>
<dbReference type="Proteomes" id="UP000298246">
    <property type="component" value="Unassembled WGS sequence"/>
</dbReference>
<gene>
    <name evidence="3" type="ORF">B5M42_09410</name>
</gene>
<dbReference type="Pfam" id="PF17783">
    <property type="entry name" value="WHD_CvfB"/>
    <property type="match status" value="1"/>
</dbReference>
<accession>A0A4Y8Q439</accession>
<sequence length="301" mass="33634">MSMQAGSLISLIIAREVPPNGYFLTDGFQDVLLPYGEASGALAVGQRVEVFMLHDTEGRLMATMKRPLLLLGEVGLLEVVDAHPRFGYFLDMGLGRNLLLPYKHVPELKELRPQVGDRVYATLAHDRQGRLIAKLAGEDDLAPLCVRAPSSWKNQWVDARVYKPLQMGSFVVCDAGVLGYGVIGLIASGERTRLLRVGEQVKVRVVFVREEDGRVNLSMRLPKELGRDEDSEKLLAFLKSRPNQAMPYSDQTAADLISERFGMSKSAFKRALGKLMKEGLVYQKESWTYLKQEEGAQEHEL</sequence>
<dbReference type="RefSeq" id="WP_134752079.1">
    <property type="nucleotide sequence ID" value="NZ_MYFO02000002.1"/>
</dbReference>
<dbReference type="SUPFAM" id="SSF50249">
    <property type="entry name" value="Nucleic acid-binding proteins"/>
    <property type="match status" value="1"/>
</dbReference>
<evidence type="ECO:0000313" key="4">
    <source>
        <dbReference type="Proteomes" id="UP000298246"/>
    </source>
</evidence>
<dbReference type="InterPro" id="IPR048587">
    <property type="entry name" value="CvfB_S1_3rd"/>
</dbReference>
<dbReference type="InterPro" id="IPR036388">
    <property type="entry name" value="WH-like_DNA-bd_sf"/>
</dbReference>
<proteinExistence type="inferred from homology"/>
<evidence type="ECO:0000313" key="3">
    <source>
        <dbReference type="EMBL" id="TFE88653.1"/>
    </source>
</evidence>
<dbReference type="Gene3D" id="2.40.50.140">
    <property type="entry name" value="Nucleic acid-binding proteins"/>
    <property type="match status" value="2"/>
</dbReference>
<dbReference type="PIRSF" id="PIRSF012524">
    <property type="entry name" value="YitL_S1"/>
    <property type="match status" value="1"/>
</dbReference>